<feature type="compositionally biased region" description="Basic and acidic residues" evidence="1">
    <location>
        <begin position="87"/>
        <end position="98"/>
    </location>
</feature>
<evidence type="ECO:0000256" key="1">
    <source>
        <dbReference type="SAM" id="MobiDB-lite"/>
    </source>
</evidence>
<proteinExistence type="predicted"/>
<evidence type="ECO:0000313" key="4">
    <source>
        <dbReference type="Proteomes" id="UP000314294"/>
    </source>
</evidence>
<feature type="chain" id="PRO_5021269475" description="Secreted protein" evidence="2">
    <location>
        <begin position="22"/>
        <end position="111"/>
    </location>
</feature>
<evidence type="ECO:0000256" key="2">
    <source>
        <dbReference type="SAM" id="SignalP"/>
    </source>
</evidence>
<dbReference type="AlphaFoldDB" id="A0A4Z2IQZ8"/>
<protein>
    <recommendedName>
        <fullName evidence="5">Secreted protein</fullName>
    </recommendedName>
</protein>
<keyword evidence="2" id="KW-0732">Signal</keyword>
<feature type="region of interest" description="Disordered" evidence="1">
    <location>
        <begin position="87"/>
        <end position="111"/>
    </location>
</feature>
<evidence type="ECO:0008006" key="5">
    <source>
        <dbReference type="Google" id="ProtNLM"/>
    </source>
</evidence>
<evidence type="ECO:0000313" key="3">
    <source>
        <dbReference type="EMBL" id="TNN80251.1"/>
    </source>
</evidence>
<dbReference type="EMBL" id="SRLO01000056">
    <property type="protein sequence ID" value="TNN80251.1"/>
    <property type="molecule type" value="Genomic_DNA"/>
</dbReference>
<gene>
    <name evidence="3" type="ORF">EYF80_009576</name>
</gene>
<sequence>MASPEAITLSVFLMQHWLCAALFSSSILLQAAQQEHPSASIPYLFGSFGRPVRAAVLDQLQLRLARTDPTQTCVSGYRETCIFKTKAGSEKRYGRRETSPSPNRSNHTKGF</sequence>
<organism evidence="3 4">
    <name type="scientific">Liparis tanakae</name>
    <name type="common">Tanaka's snailfish</name>
    <dbReference type="NCBI Taxonomy" id="230148"/>
    <lineage>
        <taxon>Eukaryota</taxon>
        <taxon>Metazoa</taxon>
        <taxon>Chordata</taxon>
        <taxon>Craniata</taxon>
        <taxon>Vertebrata</taxon>
        <taxon>Euteleostomi</taxon>
        <taxon>Actinopterygii</taxon>
        <taxon>Neopterygii</taxon>
        <taxon>Teleostei</taxon>
        <taxon>Neoteleostei</taxon>
        <taxon>Acanthomorphata</taxon>
        <taxon>Eupercaria</taxon>
        <taxon>Perciformes</taxon>
        <taxon>Cottioidei</taxon>
        <taxon>Cottales</taxon>
        <taxon>Liparidae</taxon>
        <taxon>Liparis</taxon>
    </lineage>
</organism>
<comment type="caution">
    <text evidence="3">The sequence shown here is derived from an EMBL/GenBank/DDBJ whole genome shotgun (WGS) entry which is preliminary data.</text>
</comment>
<name>A0A4Z2IQZ8_9TELE</name>
<reference evidence="3 4" key="1">
    <citation type="submission" date="2019-03" db="EMBL/GenBank/DDBJ databases">
        <title>First draft genome of Liparis tanakae, snailfish: a comprehensive survey of snailfish specific genes.</title>
        <authorList>
            <person name="Kim W."/>
            <person name="Song I."/>
            <person name="Jeong J.-H."/>
            <person name="Kim D."/>
            <person name="Kim S."/>
            <person name="Ryu S."/>
            <person name="Song J.Y."/>
            <person name="Lee S.K."/>
        </authorList>
    </citation>
    <scope>NUCLEOTIDE SEQUENCE [LARGE SCALE GENOMIC DNA]</scope>
    <source>
        <tissue evidence="3">Muscle</tissue>
    </source>
</reference>
<keyword evidence="4" id="KW-1185">Reference proteome</keyword>
<feature type="signal peptide" evidence="2">
    <location>
        <begin position="1"/>
        <end position="21"/>
    </location>
</feature>
<dbReference type="Proteomes" id="UP000314294">
    <property type="component" value="Unassembled WGS sequence"/>
</dbReference>
<accession>A0A4Z2IQZ8</accession>